<reference evidence="2" key="2">
    <citation type="journal article" date="2024" name="Plant">
        <title>Genomic evolution and insights into agronomic trait innovations of Sesamum species.</title>
        <authorList>
            <person name="Miao H."/>
            <person name="Wang L."/>
            <person name="Qu L."/>
            <person name="Liu H."/>
            <person name="Sun Y."/>
            <person name="Le M."/>
            <person name="Wang Q."/>
            <person name="Wei S."/>
            <person name="Zheng Y."/>
            <person name="Lin W."/>
            <person name="Duan Y."/>
            <person name="Cao H."/>
            <person name="Xiong S."/>
            <person name="Wang X."/>
            <person name="Wei L."/>
            <person name="Li C."/>
            <person name="Ma Q."/>
            <person name="Ju M."/>
            <person name="Zhao R."/>
            <person name="Li G."/>
            <person name="Mu C."/>
            <person name="Tian Q."/>
            <person name="Mei H."/>
            <person name="Zhang T."/>
            <person name="Gao T."/>
            <person name="Zhang H."/>
        </authorList>
    </citation>
    <scope>NUCLEOTIDE SEQUENCE</scope>
    <source>
        <strain evidence="2">K16</strain>
    </source>
</reference>
<organism evidence="2 3">
    <name type="scientific">Sesamum angolense</name>
    <dbReference type="NCBI Taxonomy" id="2727404"/>
    <lineage>
        <taxon>Eukaryota</taxon>
        <taxon>Viridiplantae</taxon>
        <taxon>Streptophyta</taxon>
        <taxon>Embryophyta</taxon>
        <taxon>Tracheophyta</taxon>
        <taxon>Spermatophyta</taxon>
        <taxon>Magnoliopsida</taxon>
        <taxon>eudicotyledons</taxon>
        <taxon>Gunneridae</taxon>
        <taxon>Pentapetalae</taxon>
        <taxon>asterids</taxon>
        <taxon>lamiids</taxon>
        <taxon>Lamiales</taxon>
        <taxon>Pedaliaceae</taxon>
        <taxon>Sesamum</taxon>
    </lineage>
</organism>
<dbReference type="GO" id="GO:0004309">
    <property type="term" value="F:exopolyphosphatase activity"/>
    <property type="evidence" value="ECO:0007669"/>
    <property type="project" value="TreeGrafter"/>
</dbReference>
<dbReference type="Gene3D" id="3.10.310.20">
    <property type="entry name" value="DHHA2 domain"/>
    <property type="match status" value="1"/>
</dbReference>
<protein>
    <recommendedName>
        <fullName evidence="4">DHHA2 domain-containing protein</fullName>
    </recommendedName>
</protein>
<evidence type="ECO:0008006" key="4">
    <source>
        <dbReference type="Google" id="ProtNLM"/>
    </source>
</evidence>
<dbReference type="PANTHER" id="PTHR12112">
    <property type="entry name" value="BNIP - RELATED"/>
    <property type="match status" value="1"/>
</dbReference>
<feature type="compositionally biased region" description="Basic and acidic residues" evidence="1">
    <location>
        <begin position="57"/>
        <end position="69"/>
    </location>
</feature>
<name>A0AAE1WUD0_9LAMI</name>
<evidence type="ECO:0000313" key="2">
    <source>
        <dbReference type="EMBL" id="KAK4399478.1"/>
    </source>
</evidence>
<feature type="region of interest" description="Disordered" evidence="1">
    <location>
        <begin position="46"/>
        <end position="69"/>
    </location>
</feature>
<dbReference type="EMBL" id="JACGWL010000007">
    <property type="protein sequence ID" value="KAK4399478.1"/>
    <property type="molecule type" value="Genomic_DNA"/>
</dbReference>
<accession>A0AAE1WUD0</accession>
<dbReference type="PANTHER" id="PTHR12112:SF52">
    <property type="entry name" value="DHHA2 DOMAIN-CONTAINING PROTEIN"/>
    <property type="match status" value="1"/>
</dbReference>
<dbReference type="GO" id="GO:0005737">
    <property type="term" value="C:cytoplasm"/>
    <property type="evidence" value="ECO:0007669"/>
    <property type="project" value="TreeGrafter"/>
</dbReference>
<dbReference type="Gene3D" id="3.90.1640.10">
    <property type="entry name" value="inorganic pyrophosphatase (n-terminal core)"/>
    <property type="match status" value="1"/>
</dbReference>
<comment type="caution">
    <text evidence="2">The sequence shown here is derived from an EMBL/GenBank/DDBJ whole genome shotgun (WGS) entry which is preliminary data.</text>
</comment>
<evidence type="ECO:0000256" key="1">
    <source>
        <dbReference type="SAM" id="MobiDB-lite"/>
    </source>
</evidence>
<evidence type="ECO:0000313" key="3">
    <source>
        <dbReference type="Proteomes" id="UP001289374"/>
    </source>
</evidence>
<dbReference type="Proteomes" id="UP001289374">
    <property type="component" value="Unassembled WGS sequence"/>
</dbReference>
<dbReference type="InterPro" id="IPR038222">
    <property type="entry name" value="DHHA2_dom_sf"/>
</dbReference>
<dbReference type="SUPFAM" id="SSF64182">
    <property type="entry name" value="DHH phosphoesterases"/>
    <property type="match status" value="1"/>
</dbReference>
<sequence length="598" mass="65748">MEATTTASSVASNQQVNPLSTSSFILMVLLCEDAYACSREEKDAYAHSREQNGAYSRSREEKDAKTVETYARTRDDPFFDGMRRGEAAVVNKGSAFDFQGKSSRNNMYGSSSDIGDRGSKNISITVTEDVAYSPKNSPSDIVLEPIGRSLSGRWSKTSSPLALLKSDLSTNFHDMNEPSTVSAPDALESKEQCTTQSGTARPAIQSYNMSKRQTDISNVHLPHSAALFYCGSSPQMEVVESCRSIYKLNVYLKDRRADVNAGVPGRFLHAVIGPDVADVGSVVSTIMYAFYLDETLGSNQLCTVPVINMKRADLGSHADLQWLIFSCHIDLSSLIFIDEIDFCYYDLFGSLKLVLLNCDKIPSEQEALREAIVEVFHCTKSDNSNPWVDSITVREDVSCCTVIAEKFATHSPGILAGQGFSRLLLAGILLDTENLSRSQCTSKDKYMATLLINGAGRFGCNGLYQILKHKTCDSSDLAVEEILRKEFKKWTRSGKPNTSSSRLLAPNIGMSSIGMSVAQLLSYDSTSIQEIVHFQKLEKLGLLLVVSGYYDSQKKFKREVLISAGSAEVMKSLLLFLNSNAALLPLKALHQPGVKHMR</sequence>
<proteinExistence type="predicted"/>
<dbReference type="AlphaFoldDB" id="A0AAE1WUD0"/>
<reference evidence="2" key="1">
    <citation type="submission" date="2020-06" db="EMBL/GenBank/DDBJ databases">
        <authorList>
            <person name="Li T."/>
            <person name="Hu X."/>
            <person name="Zhang T."/>
            <person name="Song X."/>
            <person name="Zhang H."/>
            <person name="Dai N."/>
            <person name="Sheng W."/>
            <person name="Hou X."/>
            <person name="Wei L."/>
        </authorList>
    </citation>
    <scope>NUCLEOTIDE SEQUENCE</scope>
    <source>
        <strain evidence="2">K16</strain>
        <tissue evidence="2">Leaf</tissue>
    </source>
</reference>
<gene>
    <name evidence="2" type="ORF">Sango_1423300</name>
</gene>
<keyword evidence="3" id="KW-1185">Reference proteome</keyword>
<dbReference type="InterPro" id="IPR038763">
    <property type="entry name" value="DHH_sf"/>
</dbReference>